<accession>A0A0G1JNZ9</accession>
<keyword evidence="2" id="KW-1133">Transmembrane helix</keyword>
<evidence type="ECO:0000256" key="1">
    <source>
        <dbReference type="SAM" id="MobiDB-lite"/>
    </source>
</evidence>
<keyword evidence="2" id="KW-0472">Membrane</keyword>
<evidence type="ECO:0000313" key="4">
    <source>
        <dbReference type="Proteomes" id="UP000034835"/>
    </source>
</evidence>
<name>A0A0G1JNZ9_9BACT</name>
<proteinExistence type="predicted"/>
<dbReference type="STRING" id="1618384.UW68_C0013G0009"/>
<reference evidence="3 4" key="1">
    <citation type="journal article" date="2015" name="Nature">
        <title>rRNA introns, odd ribosomes, and small enigmatic genomes across a large radiation of phyla.</title>
        <authorList>
            <person name="Brown C.T."/>
            <person name="Hug L.A."/>
            <person name="Thomas B.C."/>
            <person name="Sharon I."/>
            <person name="Castelle C.J."/>
            <person name="Singh A."/>
            <person name="Wilkins M.J."/>
            <person name="Williams K.H."/>
            <person name="Banfield J.F."/>
        </authorList>
    </citation>
    <scope>NUCLEOTIDE SEQUENCE [LARGE SCALE GENOMIC DNA]</scope>
</reference>
<organism evidence="3 4">
    <name type="scientific">Candidatus Collierbacteria bacterium GW2011_GWB1_44_6</name>
    <dbReference type="NCBI Taxonomy" id="1618384"/>
    <lineage>
        <taxon>Bacteria</taxon>
        <taxon>Candidatus Collieribacteriota</taxon>
    </lineage>
</organism>
<evidence type="ECO:0000313" key="3">
    <source>
        <dbReference type="EMBL" id="KKT73266.1"/>
    </source>
</evidence>
<dbReference type="EMBL" id="LCJG01000013">
    <property type="protein sequence ID" value="KKT73266.1"/>
    <property type="molecule type" value="Genomic_DNA"/>
</dbReference>
<protein>
    <submittedName>
        <fullName evidence="3">Uncharacterized protein</fullName>
    </submittedName>
</protein>
<feature type="transmembrane region" description="Helical" evidence="2">
    <location>
        <begin position="20"/>
        <end position="41"/>
    </location>
</feature>
<dbReference type="AlphaFoldDB" id="A0A0G1JNZ9"/>
<evidence type="ECO:0000256" key="2">
    <source>
        <dbReference type="SAM" id="Phobius"/>
    </source>
</evidence>
<gene>
    <name evidence="3" type="ORF">UW68_C0013G0009</name>
</gene>
<sequence>MEEINSQPPATNSTNHQGLTLSILFLLLGLVVGYTSAIYLPRPNILSQKTRTPTPTPTSIPTPDTNQAINTPKFKITIPPNWKPMDGGGYQAPDGSTFVLTVFVNQDSLSDYLAKKDKTDQTAWEGQPSKKIISSKKTTVAGLPAIQRIEEWLAPDYITINTYTLVDRVIYSFYISPFEIPYDQTEVYEKYQSILDSFEPISSTSEFTCPQNGWQDCMPILNEEGKLACSSEAMAWYKANCPGFQGAAL</sequence>
<feature type="region of interest" description="Disordered" evidence="1">
    <location>
        <begin position="47"/>
        <end position="70"/>
    </location>
</feature>
<comment type="caution">
    <text evidence="3">The sequence shown here is derived from an EMBL/GenBank/DDBJ whole genome shotgun (WGS) entry which is preliminary data.</text>
</comment>
<keyword evidence="2" id="KW-0812">Transmembrane</keyword>
<dbReference type="Proteomes" id="UP000034835">
    <property type="component" value="Unassembled WGS sequence"/>
</dbReference>